<feature type="region of interest" description="Disordered" evidence="1">
    <location>
        <begin position="78"/>
        <end position="146"/>
    </location>
</feature>
<evidence type="ECO:0000256" key="1">
    <source>
        <dbReference type="SAM" id="MobiDB-lite"/>
    </source>
</evidence>
<feature type="compositionally biased region" description="Basic and acidic residues" evidence="1">
    <location>
        <begin position="178"/>
        <end position="196"/>
    </location>
</feature>
<keyword evidence="3" id="KW-1185">Reference proteome</keyword>
<sequence>MFEPHPRPTHPSPYFSSPNYSSVDSIRVTKDVLLSLYLIVDDTINSHDLPLKPVEKEEVPEINHDISEKAHDLFVETLKSEQSSRENSPKFPQAEESSLPTFPTSFSDSSDSLVLSTPPSPNFSIGSNGIEAPDTPPSPVSSFGSQNNAYFEEDEVLNEEQFLVAKLEAKTHIAIIEYRKGDPSQQRSKDTKRGANDGDDDDSQPGPSGMKVNEEKVRKISLNPKNKVGVKNKTPSTWVSKWECCYESNFSRDYSEGKKNRKKKKQRKENKKPGPCHSFNWTSSKKCEIKQCPHNQCPGCEPVSVEQHLQLPPPPQPQ</sequence>
<comment type="caution">
    <text evidence="2">The sequence shown here is derived from an EMBL/GenBank/DDBJ whole genome shotgun (WGS) entry which is preliminary data.</text>
</comment>
<dbReference type="AlphaFoldDB" id="A0A8H4W1I8"/>
<dbReference type="Proteomes" id="UP000566819">
    <property type="component" value="Unassembled WGS sequence"/>
</dbReference>
<protein>
    <submittedName>
        <fullName evidence="2">Uncharacterized protein</fullName>
    </submittedName>
</protein>
<organism evidence="2 3">
    <name type="scientific">Cudoniella acicularis</name>
    <dbReference type="NCBI Taxonomy" id="354080"/>
    <lineage>
        <taxon>Eukaryota</taxon>
        <taxon>Fungi</taxon>
        <taxon>Dikarya</taxon>
        <taxon>Ascomycota</taxon>
        <taxon>Pezizomycotina</taxon>
        <taxon>Leotiomycetes</taxon>
        <taxon>Helotiales</taxon>
        <taxon>Tricladiaceae</taxon>
        <taxon>Cudoniella</taxon>
    </lineage>
</organism>
<name>A0A8H4W1I8_9HELO</name>
<gene>
    <name evidence="2" type="ORF">G7Y89_g7977</name>
</gene>
<feature type="compositionally biased region" description="Basic residues" evidence="1">
    <location>
        <begin position="259"/>
        <end position="270"/>
    </location>
</feature>
<reference evidence="2 3" key="1">
    <citation type="submission" date="2020-03" db="EMBL/GenBank/DDBJ databases">
        <title>Draft Genome Sequence of Cudoniella acicularis.</title>
        <authorList>
            <person name="Buettner E."/>
            <person name="Kellner H."/>
        </authorList>
    </citation>
    <scope>NUCLEOTIDE SEQUENCE [LARGE SCALE GENOMIC DNA]</scope>
    <source>
        <strain evidence="2 3">DSM 108380</strain>
    </source>
</reference>
<feature type="compositionally biased region" description="Low complexity" evidence="1">
    <location>
        <begin position="97"/>
        <end position="117"/>
    </location>
</feature>
<feature type="region of interest" description="Disordered" evidence="1">
    <location>
        <begin position="253"/>
        <end position="277"/>
    </location>
</feature>
<feature type="region of interest" description="Disordered" evidence="1">
    <location>
        <begin position="178"/>
        <end position="233"/>
    </location>
</feature>
<feature type="compositionally biased region" description="Basic and acidic residues" evidence="1">
    <location>
        <begin position="78"/>
        <end position="88"/>
    </location>
</feature>
<proteinExistence type="predicted"/>
<dbReference type="EMBL" id="JAAMPI010000581">
    <property type="protein sequence ID" value="KAF4630161.1"/>
    <property type="molecule type" value="Genomic_DNA"/>
</dbReference>
<evidence type="ECO:0000313" key="3">
    <source>
        <dbReference type="Proteomes" id="UP000566819"/>
    </source>
</evidence>
<accession>A0A8H4W1I8</accession>
<evidence type="ECO:0000313" key="2">
    <source>
        <dbReference type="EMBL" id="KAF4630161.1"/>
    </source>
</evidence>